<evidence type="ECO:0000313" key="1">
    <source>
        <dbReference type="EMBL" id="OIW31921.1"/>
    </source>
</evidence>
<protein>
    <submittedName>
        <fullName evidence="1">Uncharacterized protein</fullName>
    </submittedName>
</protein>
<organism evidence="1 2">
    <name type="scientific">Coniochaeta ligniaria NRRL 30616</name>
    <dbReference type="NCBI Taxonomy" id="1408157"/>
    <lineage>
        <taxon>Eukaryota</taxon>
        <taxon>Fungi</taxon>
        <taxon>Dikarya</taxon>
        <taxon>Ascomycota</taxon>
        <taxon>Pezizomycotina</taxon>
        <taxon>Sordariomycetes</taxon>
        <taxon>Sordariomycetidae</taxon>
        <taxon>Coniochaetales</taxon>
        <taxon>Coniochaetaceae</taxon>
        <taxon>Coniochaeta</taxon>
    </lineage>
</organism>
<dbReference type="AlphaFoldDB" id="A0A1J7JF15"/>
<dbReference type="OrthoDB" id="5237031at2759"/>
<reference evidence="1 2" key="1">
    <citation type="submission" date="2016-10" db="EMBL/GenBank/DDBJ databases">
        <title>Draft genome sequence of Coniochaeta ligniaria NRRL30616, a lignocellulolytic fungus for bioabatement of inhibitors in plant biomass hydrolysates.</title>
        <authorList>
            <consortium name="DOE Joint Genome Institute"/>
            <person name="Jimenez D.J."/>
            <person name="Hector R.E."/>
            <person name="Riley R."/>
            <person name="Sun H."/>
            <person name="Grigoriev I.V."/>
            <person name="Van Elsas J.D."/>
            <person name="Nichols N.N."/>
        </authorList>
    </citation>
    <scope>NUCLEOTIDE SEQUENCE [LARGE SCALE GENOMIC DNA]</scope>
    <source>
        <strain evidence="1 2">NRRL 30616</strain>
    </source>
</reference>
<evidence type="ECO:0000313" key="2">
    <source>
        <dbReference type="Proteomes" id="UP000182658"/>
    </source>
</evidence>
<sequence>MYTVGKSGQKQCVMIVEMKRNLIAPKFWMKKRRDVESQAKLSRELRGYAFKYACPQIMCFDGSHLLMLQFRAASPASIDDAKCEVDFLYGGP</sequence>
<gene>
    <name evidence="1" type="ORF">CONLIGDRAFT_678366</name>
</gene>
<dbReference type="InParanoid" id="A0A1J7JF15"/>
<dbReference type="Proteomes" id="UP000182658">
    <property type="component" value="Unassembled WGS sequence"/>
</dbReference>
<name>A0A1J7JF15_9PEZI</name>
<proteinExistence type="predicted"/>
<accession>A0A1J7JF15</accession>
<keyword evidence="2" id="KW-1185">Reference proteome</keyword>
<dbReference type="EMBL" id="KV875095">
    <property type="protein sequence ID" value="OIW31921.1"/>
    <property type="molecule type" value="Genomic_DNA"/>
</dbReference>